<organism evidence="1 2">
    <name type="scientific">Acinetobacter soli NIPH 2899</name>
    <dbReference type="NCBI Taxonomy" id="1217677"/>
    <lineage>
        <taxon>Bacteria</taxon>
        <taxon>Pseudomonadati</taxon>
        <taxon>Pseudomonadota</taxon>
        <taxon>Gammaproteobacteria</taxon>
        <taxon>Moraxellales</taxon>
        <taxon>Moraxellaceae</taxon>
        <taxon>Acinetobacter</taxon>
    </lineage>
</organism>
<proteinExistence type="predicted"/>
<sequence length="79" mass="9375">MFFMELYFEWDEAKNQKNQKKHDVSFETASLVFEDPLRISIQDRHTNGEERWQTIGMVKGVLMLLVAHTIIDDDECEII</sequence>
<dbReference type="InterPro" id="IPR038573">
    <property type="entry name" value="BrnT_sf"/>
</dbReference>
<dbReference type="Gene3D" id="3.10.450.530">
    <property type="entry name" value="Ribonuclease toxin, BrnT, of type II toxin-antitoxin system"/>
    <property type="match status" value="1"/>
</dbReference>
<evidence type="ECO:0000313" key="1">
    <source>
        <dbReference type="EMBL" id="ENV61986.1"/>
    </source>
</evidence>
<dbReference type="EMBL" id="APPV01000004">
    <property type="protein sequence ID" value="ENV61986.1"/>
    <property type="molecule type" value="Genomic_DNA"/>
</dbReference>
<comment type="caution">
    <text evidence="1">The sequence shown here is derived from an EMBL/GenBank/DDBJ whole genome shotgun (WGS) entry which is preliminary data.</text>
</comment>
<dbReference type="InterPro" id="IPR007460">
    <property type="entry name" value="BrnT_toxin"/>
</dbReference>
<reference evidence="1 2" key="1">
    <citation type="submission" date="2013-02" db="EMBL/GenBank/DDBJ databases">
        <title>The Genome Sequence of Acinetobacter soli NIPH 2899.</title>
        <authorList>
            <consortium name="The Broad Institute Genome Sequencing Platform"/>
            <consortium name="The Broad Institute Genome Sequencing Center for Infectious Disease"/>
            <person name="Cerqueira G."/>
            <person name="Feldgarden M."/>
            <person name="Courvalin P."/>
            <person name="Perichon B."/>
            <person name="Grillot-Courvalin C."/>
            <person name="Clermont D."/>
            <person name="Rocha E."/>
            <person name="Yoon E.-J."/>
            <person name="Nemec A."/>
            <person name="Walker B."/>
            <person name="Young S.K."/>
            <person name="Zeng Q."/>
            <person name="Gargeya S."/>
            <person name="Fitzgerald M."/>
            <person name="Haas B."/>
            <person name="Abouelleil A."/>
            <person name="Alvarado L."/>
            <person name="Arachchi H.M."/>
            <person name="Berlin A.M."/>
            <person name="Chapman S.B."/>
            <person name="Dewar J."/>
            <person name="Goldberg J."/>
            <person name="Griggs A."/>
            <person name="Gujja S."/>
            <person name="Hansen M."/>
            <person name="Howarth C."/>
            <person name="Imamovic A."/>
            <person name="Larimer J."/>
            <person name="McCowan C."/>
            <person name="Murphy C."/>
            <person name="Neiman D."/>
            <person name="Pearson M."/>
            <person name="Priest M."/>
            <person name="Roberts A."/>
            <person name="Saif S."/>
            <person name="Shea T."/>
            <person name="Sisk P."/>
            <person name="Sykes S."/>
            <person name="Wortman J."/>
            <person name="Nusbaum C."/>
            <person name="Birren B."/>
        </authorList>
    </citation>
    <scope>NUCLEOTIDE SEQUENCE [LARGE SCALE GENOMIC DNA]</scope>
    <source>
        <strain evidence="1 2">NIPH 2899</strain>
    </source>
</reference>
<name>A0ABP2UB53_9GAMM</name>
<protein>
    <submittedName>
        <fullName evidence="1">Uncharacterized protein</fullName>
    </submittedName>
</protein>
<evidence type="ECO:0000313" key="2">
    <source>
        <dbReference type="Proteomes" id="UP000018433"/>
    </source>
</evidence>
<dbReference type="Pfam" id="PF04365">
    <property type="entry name" value="BrnT_toxin"/>
    <property type="match status" value="1"/>
</dbReference>
<accession>A0ABP2UB53</accession>
<dbReference type="Proteomes" id="UP000018433">
    <property type="component" value="Unassembled WGS sequence"/>
</dbReference>
<gene>
    <name evidence="1" type="ORF">F950_00090</name>
</gene>
<keyword evidence="2" id="KW-1185">Reference proteome</keyword>